<keyword evidence="1" id="KW-0805">Transcription regulation</keyword>
<dbReference type="GO" id="GO:0000978">
    <property type="term" value="F:RNA polymerase II cis-regulatory region sequence-specific DNA binding"/>
    <property type="evidence" value="ECO:0007669"/>
    <property type="project" value="TreeGrafter"/>
</dbReference>
<sequence>MAENISDERHELQEDDEKFQSILHEFGTEFCLSDEEEAEDDDHLLIDLDYENETSEPENDGIDGDAVRSFSKSDSITRSFQGSGSQSRSNTAADEESGEVVPRPSLELPSQVDVAEYRADPLKTLHLNRVLQGILEDHINAIKTGLQENKEKQSKLEIDTTTDTTTKAEKKGIYAGVFRAPFFRHVHSYPPPNEDMILKKASGDYDIVTPDSVRDLRRFNKSAKLLLKDAVYEDCLKQALKPLVARMEIEIQKRDKLVDEYEIMSSKLETEKSHLNQFLKSDDRKDCEEMVDEVQNTIQELKNKLAEK</sequence>
<dbReference type="PANTHER" id="PTHR46621:SF1">
    <property type="entry name" value="SNRNA-ACTIVATING PROTEIN COMPLEX SUBUNIT 4"/>
    <property type="match status" value="1"/>
</dbReference>
<dbReference type="EMBL" id="CAJHNH020008465">
    <property type="protein sequence ID" value="CAG5135875.1"/>
    <property type="molecule type" value="Genomic_DNA"/>
</dbReference>
<comment type="caution">
    <text evidence="6">The sequence shown here is derived from an EMBL/GenBank/DDBJ whole genome shotgun (WGS) entry which is preliminary data.</text>
</comment>
<evidence type="ECO:0000256" key="3">
    <source>
        <dbReference type="ARBA" id="ARBA00023163"/>
    </source>
</evidence>
<dbReference type="GO" id="GO:0042796">
    <property type="term" value="P:snRNA transcription by RNA polymerase III"/>
    <property type="evidence" value="ECO:0007669"/>
    <property type="project" value="TreeGrafter"/>
</dbReference>
<proteinExistence type="predicted"/>
<dbReference type="GO" id="GO:0001006">
    <property type="term" value="F:RNA polymerase III type 3 promoter sequence-specific DNA binding"/>
    <property type="evidence" value="ECO:0007669"/>
    <property type="project" value="TreeGrafter"/>
</dbReference>
<keyword evidence="7" id="KW-1185">Reference proteome</keyword>
<feature type="region of interest" description="Disordered" evidence="5">
    <location>
        <begin position="48"/>
        <end position="107"/>
    </location>
</feature>
<evidence type="ECO:0000256" key="1">
    <source>
        <dbReference type="ARBA" id="ARBA00023015"/>
    </source>
</evidence>
<organism evidence="6 7">
    <name type="scientific">Candidula unifasciata</name>
    <dbReference type="NCBI Taxonomy" id="100452"/>
    <lineage>
        <taxon>Eukaryota</taxon>
        <taxon>Metazoa</taxon>
        <taxon>Spiralia</taxon>
        <taxon>Lophotrochozoa</taxon>
        <taxon>Mollusca</taxon>
        <taxon>Gastropoda</taxon>
        <taxon>Heterobranchia</taxon>
        <taxon>Euthyneura</taxon>
        <taxon>Panpulmonata</taxon>
        <taxon>Eupulmonata</taxon>
        <taxon>Stylommatophora</taxon>
        <taxon>Helicina</taxon>
        <taxon>Helicoidea</taxon>
        <taxon>Geomitridae</taxon>
        <taxon>Candidula</taxon>
    </lineage>
</organism>
<reference evidence="6" key="1">
    <citation type="submission" date="2021-04" db="EMBL/GenBank/DDBJ databases">
        <authorList>
            <consortium name="Molecular Ecology Group"/>
        </authorList>
    </citation>
    <scope>NUCLEOTIDE SEQUENCE</scope>
</reference>
<dbReference type="OrthoDB" id="2143914at2759"/>
<evidence type="ECO:0000313" key="7">
    <source>
        <dbReference type="Proteomes" id="UP000678393"/>
    </source>
</evidence>
<feature type="compositionally biased region" description="Low complexity" evidence="5">
    <location>
        <begin position="78"/>
        <end position="89"/>
    </location>
</feature>
<evidence type="ECO:0000256" key="4">
    <source>
        <dbReference type="ARBA" id="ARBA00023242"/>
    </source>
</evidence>
<evidence type="ECO:0000256" key="2">
    <source>
        <dbReference type="ARBA" id="ARBA00023125"/>
    </source>
</evidence>
<feature type="compositionally biased region" description="Basic and acidic residues" evidence="5">
    <location>
        <begin position="1"/>
        <end position="12"/>
    </location>
</feature>
<dbReference type="Proteomes" id="UP000678393">
    <property type="component" value="Unassembled WGS sequence"/>
</dbReference>
<keyword evidence="2" id="KW-0238">DNA-binding</keyword>
<dbReference type="GO" id="GO:0042795">
    <property type="term" value="P:snRNA transcription by RNA polymerase II"/>
    <property type="evidence" value="ECO:0007669"/>
    <property type="project" value="TreeGrafter"/>
</dbReference>
<feature type="non-terminal residue" evidence="6">
    <location>
        <position position="1"/>
    </location>
</feature>
<protein>
    <submittedName>
        <fullName evidence="6">Uncharacterized protein</fullName>
    </submittedName>
</protein>
<dbReference type="InterPro" id="IPR051575">
    <property type="entry name" value="Myb-like_DNA-bd"/>
</dbReference>
<dbReference type="AlphaFoldDB" id="A0A8S4A713"/>
<evidence type="ECO:0000256" key="5">
    <source>
        <dbReference type="SAM" id="MobiDB-lite"/>
    </source>
</evidence>
<keyword evidence="3" id="KW-0804">Transcription</keyword>
<accession>A0A8S4A713</accession>
<feature type="compositionally biased region" description="Acidic residues" evidence="5">
    <location>
        <begin position="48"/>
        <end position="63"/>
    </location>
</feature>
<dbReference type="PANTHER" id="PTHR46621">
    <property type="entry name" value="SNRNA-ACTIVATING PROTEIN COMPLEX SUBUNIT 4"/>
    <property type="match status" value="1"/>
</dbReference>
<dbReference type="GO" id="GO:0019185">
    <property type="term" value="C:snRNA-activating protein complex"/>
    <property type="evidence" value="ECO:0007669"/>
    <property type="project" value="TreeGrafter"/>
</dbReference>
<gene>
    <name evidence="6" type="ORF">CUNI_LOCUS21433</name>
</gene>
<evidence type="ECO:0000313" key="6">
    <source>
        <dbReference type="EMBL" id="CAG5135875.1"/>
    </source>
</evidence>
<keyword evidence="4" id="KW-0539">Nucleus</keyword>
<name>A0A8S4A713_9EUPU</name>
<feature type="region of interest" description="Disordered" evidence="5">
    <location>
        <begin position="1"/>
        <end position="20"/>
    </location>
</feature>